<evidence type="ECO:0000313" key="7">
    <source>
        <dbReference type="EMBL" id="KRL86705.1"/>
    </source>
</evidence>
<dbReference type="PATRIC" id="fig|1423783.4.peg.694"/>
<dbReference type="PANTHER" id="PTHR23513:SF6">
    <property type="entry name" value="MAJOR FACILITATOR SUPERFAMILY ASSOCIATED DOMAIN-CONTAINING PROTEIN"/>
    <property type="match status" value="1"/>
</dbReference>
<keyword evidence="3 6" id="KW-0812">Transmembrane</keyword>
<evidence type="ECO:0000256" key="6">
    <source>
        <dbReference type="SAM" id="Phobius"/>
    </source>
</evidence>
<evidence type="ECO:0000256" key="5">
    <source>
        <dbReference type="ARBA" id="ARBA00023136"/>
    </source>
</evidence>
<dbReference type="SUPFAM" id="SSF103473">
    <property type="entry name" value="MFS general substrate transporter"/>
    <property type="match status" value="1"/>
</dbReference>
<evidence type="ECO:0000256" key="4">
    <source>
        <dbReference type="ARBA" id="ARBA00022989"/>
    </source>
</evidence>
<gene>
    <name evidence="7" type="ORF">FC50_GL000671</name>
</gene>
<feature type="transmembrane region" description="Helical" evidence="6">
    <location>
        <begin position="296"/>
        <end position="315"/>
    </location>
</feature>
<comment type="subcellular location">
    <subcellularLocation>
        <location evidence="1">Cell membrane</location>
        <topology evidence="1">Multi-pass membrane protein</topology>
    </subcellularLocation>
</comment>
<dbReference type="AlphaFoldDB" id="A0A0R1TZX0"/>
<dbReference type="InterPro" id="IPR011701">
    <property type="entry name" value="MFS"/>
</dbReference>
<keyword evidence="8" id="KW-1185">Reference proteome</keyword>
<name>A0A0R1TZX0_9LACO</name>
<feature type="transmembrane region" description="Helical" evidence="6">
    <location>
        <begin position="227"/>
        <end position="249"/>
    </location>
</feature>
<dbReference type="InterPro" id="IPR036259">
    <property type="entry name" value="MFS_trans_sf"/>
</dbReference>
<dbReference type="STRING" id="1423783.FC50_GL000671"/>
<feature type="transmembrane region" description="Helical" evidence="6">
    <location>
        <begin position="43"/>
        <end position="66"/>
    </location>
</feature>
<evidence type="ECO:0000313" key="8">
    <source>
        <dbReference type="Proteomes" id="UP000051922"/>
    </source>
</evidence>
<dbReference type="GO" id="GO:0005886">
    <property type="term" value="C:plasma membrane"/>
    <property type="evidence" value="ECO:0007669"/>
    <property type="project" value="UniProtKB-SubCell"/>
</dbReference>
<dbReference type="Proteomes" id="UP000051922">
    <property type="component" value="Unassembled WGS sequence"/>
</dbReference>
<comment type="caution">
    <text evidence="7">The sequence shown here is derived from an EMBL/GenBank/DDBJ whole genome shotgun (WGS) entry which is preliminary data.</text>
</comment>
<keyword evidence="4 6" id="KW-1133">Transmembrane helix</keyword>
<feature type="transmembrane region" description="Helical" evidence="6">
    <location>
        <begin position="359"/>
        <end position="383"/>
    </location>
</feature>
<keyword evidence="2" id="KW-1003">Cell membrane</keyword>
<sequence>MHEYRTNRGFRTITNATVLSSIGDSLYNIVFIIYAASLPFSSLAVSLASMAGLVPTLLGIITGYWADNTPRKVGWIMRVRYTQAALFVLLAVAISHTASVGLFLLLLLINIVSDTIGQYGNGLTIPLFKRLVPTTALNSAFGFNTAATETVQMIFQAVGASVIVILNHNYVLFGLINAATFVCSAVVFHHAHATLSKVDHDWQHVGPRPRLRTSLLSVWQLLQRNHFLLSIILLSIPANILASYVTALINLTLLHRRTLWLGNFGTTVAVVNILFSLGIVLGSLLMEDIFRRYRTLSIFALAMGCMAALGGIMSWQHSNVVMMLLAIFAMAYTIAKINPRLSAITMTLVPESQLAAMSGVDTTASMIGVPIGQGLFLTIANLINTTTAWIAYAVVAAILVVVTLAVRVRLTEPAVGDEQAPAA</sequence>
<feature type="transmembrane region" description="Helical" evidence="6">
    <location>
        <begin position="321"/>
        <end position="338"/>
    </location>
</feature>
<dbReference type="EMBL" id="AZFJ01000040">
    <property type="protein sequence ID" value="KRL86705.1"/>
    <property type="molecule type" value="Genomic_DNA"/>
</dbReference>
<feature type="transmembrane region" description="Helical" evidence="6">
    <location>
        <begin position="12"/>
        <end position="37"/>
    </location>
</feature>
<proteinExistence type="predicted"/>
<feature type="transmembrane region" description="Helical" evidence="6">
    <location>
        <begin position="261"/>
        <end position="284"/>
    </location>
</feature>
<dbReference type="RefSeq" id="WP_056956498.1">
    <property type="nucleotide sequence ID" value="NZ_AZFJ01000040.1"/>
</dbReference>
<dbReference type="OrthoDB" id="2989542at2"/>
<keyword evidence="5 6" id="KW-0472">Membrane</keyword>
<evidence type="ECO:0000256" key="2">
    <source>
        <dbReference type="ARBA" id="ARBA00022475"/>
    </source>
</evidence>
<reference evidence="7 8" key="1">
    <citation type="journal article" date="2015" name="Genome Announc.">
        <title>Expanding the biotechnology potential of lactobacilli through comparative genomics of 213 strains and associated genera.</title>
        <authorList>
            <person name="Sun Z."/>
            <person name="Harris H.M."/>
            <person name="McCann A."/>
            <person name="Guo C."/>
            <person name="Argimon S."/>
            <person name="Zhang W."/>
            <person name="Yang X."/>
            <person name="Jeffery I.B."/>
            <person name="Cooney J.C."/>
            <person name="Kagawa T.F."/>
            <person name="Liu W."/>
            <person name="Song Y."/>
            <person name="Salvetti E."/>
            <person name="Wrobel A."/>
            <person name="Rasinkangas P."/>
            <person name="Parkhill J."/>
            <person name="Rea M.C."/>
            <person name="O'Sullivan O."/>
            <person name="Ritari J."/>
            <person name="Douillard F.P."/>
            <person name="Paul Ross R."/>
            <person name="Yang R."/>
            <person name="Briner A.E."/>
            <person name="Felis G.E."/>
            <person name="de Vos W.M."/>
            <person name="Barrangou R."/>
            <person name="Klaenhammer T.R."/>
            <person name="Caufield P.W."/>
            <person name="Cui Y."/>
            <person name="Zhang H."/>
            <person name="O'Toole P.W."/>
        </authorList>
    </citation>
    <scope>NUCLEOTIDE SEQUENCE [LARGE SCALE GENOMIC DNA]</scope>
    <source>
        <strain evidence="7 8">DSM 15945</strain>
    </source>
</reference>
<organism evidence="7 8">
    <name type="scientific">Lacticaseibacillus pantheris DSM 15945 = JCM 12539 = NBRC 106106</name>
    <dbReference type="NCBI Taxonomy" id="1423783"/>
    <lineage>
        <taxon>Bacteria</taxon>
        <taxon>Bacillati</taxon>
        <taxon>Bacillota</taxon>
        <taxon>Bacilli</taxon>
        <taxon>Lactobacillales</taxon>
        <taxon>Lactobacillaceae</taxon>
        <taxon>Lacticaseibacillus</taxon>
    </lineage>
</organism>
<dbReference type="Pfam" id="PF07690">
    <property type="entry name" value="MFS_1"/>
    <property type="match status" value="1"/>
</dbReference>
<dbReference type="PANTHER" id="PTHR23513">
    <property type="entry name" value="INTEGRAL MEMBRANE EFFLUX PROTEIN-RELATED"/>
    <property type="match status" value="1"/>
</dbReference>
<evidence type="ECO:0000256" key="1">
    <source>
        <dbReference type="ARBA" id="ARBA00004651"/>
    </source>
</evidence>
<feature type="transmembrane region" description="Helical" evidence="6">
    <location>
        <begin position="389"/>
        <end position="406"/>
    </location>
</feature>
<evidence type="ECO:0000256" key="3">
    <source>
        <dbReference type="ARBA" id="ARBA00022692"/>
    </source>
</evidence>
<protein>
    <submittedName>
        <fullName evidence="7">Transportation permease UpsA</fullName>
    </submittedName>
</protein>
<feature type="transmembrane region" description="Helical" evidence="6">
    <location>
        <begin position="86"/>
        <end position="109"/>
    </location>
</feature>
<dbReference type="GO" id="GO:0022857">
    <property type="term" value="F:transmembrane transporter activity"/>
    <property type="evidence" value="ECO:0007669"/>
    <property type="project" value="InterPro"/>
</dbReference>
<dbReference type="Gene3D" id="1.20.1250.20">
    <property type="entry name" value="MFS general substrate transporter like domains"/>
    <property type="match status" value="1"/>
</dbReference>
<accession>A0A0R1TZX0</accession>